<dbReference type="GO" id="GO:0016874">
    <property type="term" value="F:ligase activity"/>
    <property type="evidence" value="ECO:0007669"/>
    <property type="project" value="UniProtKB-KW"/>
</dbReference>
<protein>
    <submittedName>
        <fullName evidence="12">E3 SUMO-protein ligase pli1</fullName>
    </submittedName>
</protein>
<evidence type="ECO:0000256" key="5">
    <source>
        <dbReference type="ARBA" id="ARBA00022771"/>
    </source>
</evidence>
<dbReference type="InterPro" id="IPR013083">
    <property type="entry name" value="Znf_RING/FYVE/PHD"/>
</dbReference>
<dbReference type="GO" id="GO:0016925">
    <property type="term" value="P:protein sumoylation"/>
    <property type="evidence" value="ECO:0007669"/>
    <property type="project" value="TreeGrafter"/>
</dbReference>
<feature type="region of interest" description="Disordered" evidence="9">
    <location>
        <begin position="423"/>
        <end position="504"/>
    </location>
</feature>
<sequence length="568" mass="62735">MDSVQPALLGEYIHTLKVAELKDLIRLFNERLPFCVPIRLSGNKGDLSSRLIEFVEKTAGVPRNYFEMLGLMGPNGLFAWLEDVQKMRRATDQFVDIYGHAPNARPQQIPNASAPRQKAPTIPAARPTPPAPQSTLQKLRFWKSPFYELLEFVSSIVQVPEAPPPSGRRQVSVAFSLAQQQKELLNDTHNYQLRLFCTTFEHYMGTVSNTEHTAPVEFPYTCEARVNERPLGVSLRGNKKHEGRVSPPDINRNGSISLLPGRLNRVELTYANTTARYVLAVALCRITHAAALAEGLKQKRFRTREEVIEKMRHAAQDDDIETGASTLRLTCPLTYMRMKMPCRADACDHVQCFDALSFYSMNEQSPQWLCPVCNQRVAFDDLRVDGYVEDILQRTPADLESVLVESDGTWHSADNVYNSETAAVLPPEPEVDDISDSASTPPTKEEHAPLDVNMPNAEDRASQVHCAHHGAPAAAGATAPHQQQPPPPLRPKSGTPTSQGTPPVGIPTKVFPTPTVPSIPHQEIALPVPALAMSAVPAAATQTEEHRWSSPPPPPADVIDLTFSSDED</sequence>
<dbReference type="PROSITE" id="PS51466">
    <property type="entry name" value="PINIT"/>
    <property type="match status" value="1"/>
</dbReference>
<dbReference type="GO" id="GO:0000785">
    <property type="term" value="C:chromatin"/>
    <property type="evidence" value="ECO:0007669"/>
    <property type="project" value="TreeGrafter"/>
</dbReference>
<name>A0AAF0J5D7_9BASI</name>
<reference evidence="12" key="1">
    <citation type="submission" date="2023-03" db="EMBL/GenBank/DDBJ databases">
        <title>Mating type loci evolution in Malassezia.</title>
        <authorList>
            <person name="Coelho M.A."/>
        </authorList>
    </citation>
    <scope>NUCLEOTIDE SEQUENCE</scope>
    <source>
        <strain evidence="12">CBS 11721</strain>
    </source>
</reference>
<keyword evidence="5 8" id="KW-0863">Zinc-finger</keyword>
<dbReference type="PANTHER" id="PTHR10782">
    <property type="entry name" value="ZINC FINGER MIZ DOMAIN-CONTAINING PROTEIN"/>
    <property type="match status" value="1"/>
</dbReference>
<dbReference type="Gene3D" id="3.30.40.10">
    <property type="entry name" value="Zinc/RING finger domain, C3HC4 (zinc finger)"/>
    <property type="match status" value="1"/>
</dbReference>
<evidence type="ECO:0000256" key="9">
    <source>
        <dbReference type="SAM" id="MobiDB-lite"/>
    </source>
</evidence>
<evidence type="ECO:0000256" key="7">
    <source>
        <dbReference type="ARBA" id="ARBA00022833"/>
    </source>
</evidence>
<dbReference type="Pfam" id="PF02891">
    <property type="entry name" value="zf-MIZ"/>
    <property type="match status" value="1"/>
</dbReference>
<evidence type="ECO:0000256" key="8">
    <source>
        <dbReference type="PROSITE-ProRule" id="PRU00452"/>
    </source>
</evidence>
<evidence type="ECO:0000256" key="4">
    <source>
        <dbReference type="ARBA" id="ARBA00022723"/>
    </source>
</evidence>
<keyword evidence="3" id="KW-0808">Transferase</keyword>
<dbReference type="EMBL" id="CP119878">
    <property type="protein sequence ID" value="WFD34407.1"/>
    <property type="molecule type" value="Genomic_DNA"/>
</dbReference>
<feature type="domain" description="SP-RING-type" evidence="10">
    <location>
        <begin position="316"/>
        <end position="401"/>
    </location>
</feature>
<keyword evidence="6" id="KW-0833">Ubl conjugation pathway</keyword>
<comment type="pathway">
    <text evidence="1">Protein modification; protein sumoylation.</text>
</comment>
<dbReference type="Gene3D" id="2.60.120.780">
    <property type="entry name" value="PINIT domain"/>
    <property type="match status" value="1"/>
</dbReference>
<feature type="compositionally biased region" description="Low complexity" evidence="9">
    <location>
        <begin position="469"/>
        <end position="482"/>
    </location>
</feature>
<evidence type="ECO:0000256" key="2">
    <source>
        <dbReference type="ARBA" id="ARBA00005383"/>
    </source>
</evidence>
<feature type="domain" description="PINIT" evidence="11">
    <location>
        <begin position="128"/>
        <end position="287"/>
    </location>
</feature>
<dbReference type="InterPro" id="IPR038654">
    <property type="entry name" value="PINIT_sf"/>
</dbReference>
<accession>A0AAF0J5D7</accession>
<organism evidence="12 13">
    <name type="scientific">Malassezia cuniculi</name>
    <dbReference type="NCBI Taxonomy" id="948313"/>
    <lineage>
        <taxon>Eukaryota</taxon>
        <taxon>Fungi</taxon>
        <taxon>Dikarya</taxon>
        <taxon>Basidiomycota</taxon>
        <taxon>Ustilaginomycotina</taxon>
        <taxon>Malasseziomycetes</taxon>
        <taxon>Malasseziales</taxon>
        <taxon>Malasseziaceae</taxon>
        <taxon>Malassezia</taxon>
    </lineage>
</organism>
<gene>
    <name evidence="12" type="primary">pli1</name>
    <name evidence="12" type="ORF">MCUN1_001248</name>
</gene>
<dbReference type="PANTHER" id="PTHR10782:SF4">
    <property type="entry name" value="TONALLI, ISOFORM E"/>
    <property type="match status" value="1"/>
</dbReference>
<dbReference type="SUPFAM" id="SSF57850">
    <property type="entry name" value="RING/U-box"/>
    <property type="match status" value="1"/>
</dbReference>
<evidence type="ECO:0000256" key="6">
    <source>
        <dbReference type="ARBA" id="ARBA00022786"/>
    </source>
</evidence>
<evidence type="ECO:0000256" key="1">
    <source>
        <dbReference type="ARBA" id="ARBA00004718"/>
    </source>
</evidence>
<keyword evidence="13" id="KW-1185">Reference proteome</keyword>
<evidence type="ECO:0000313" key="12">
    <source>
        <dbReference type="EMBL" id="WFD34407.1"/>
    </source>
</evidence>
<dbReference type="InterPro" id="IPR004181">
    <property type="entry name" value="Znf_MIZ"/>
</dbReference>
<evidence type="ECO:0000256" key="3">
    <source>
        <dbReference type="ARBA" id="ARBA00022679"/>
    </source>
</evidence>
<keyword evidence="12" id="KW-0436">Ligase</keyword>
<dbReference type="InterPro" id="IPR023321">
    <property type="entry name" value="PINIT"/>
</dbReference>
<dbReference type="Pfam" id="PF14324">
    <property type="entry name" value="PINIT"/>
    <property type="match status" value="1"/>
</dbReference>
<evidence type="ECO:0000259" key="10">
    <source>
        <dbReference type="PROSITE" id="PS51044"/>
    </source>
</evidence>
<dbReference type="Proteomes" id="UP001219933">
    <property type="component" value="Chromosome 2"/>
</dbReference>
<evidence type="ECO:0000259" key="11">
    <source>
        <dbReference type="PROSITE" id="PS51466"/>
    </source>
</evidence>
<dbReference type="AlphaFoldDB" id="A0AAF0J5D7"/>
<dbReference type="GO" id="GO:0061665">
    <property type="term" value="F:SUMO ligase activity"/>
    <property type="evidence" value="ECO:0007669"/>
    <property type="project" value="TreeGrafter"/>
</dbReference>
<dbReference type="GO" id="GO:0008270">
    <property type="term" value="F:zinc ion binding"/>
    <property type="evidence" value="ECO:0007669"/>
    <property type="project" value="UniProtKB-KW"/>
</dbReference>
<feature type="region of interest" description="Disordered" evidence="9">
    <location>
        <begin position="105"/>
        <end position="134"/>
    </location>
</feature>
<keyword evidence="4" id="KW-0479">Metal-binding</keyword>
<feature type="region of interest" description="Disordered" evidence="9">
    <location>
        <begin position="535"/>
        <end position="568"/>
    </location>
</feature>
<proteinExistence type="inferred from homology"/>
<comment type="similarity">
    <text evidence="2">Belongs to the PIAS family.</text>
</comment>
<keyword evidence="7" id="KW-0862">Zinc</keyword>
<evidence type="ECO:0000313" key="13">
    <source>
        <dbReference type="Proteomes" id="UP001219933"/>
    </source>
</evidence>
<dbReference type="PROSITE" id="PS51044">
    <property type="entry name" value="ZF_SP_RING"/>
    <property type="match status" value="1"/>
</dbReference>